<dbReference type="Proteomes" id="UP001305746">
    <property type="component" value="Unassembled WGS sequence"/>
</dbReference>
<dbReference type="EMBL" id="JAYDCJ010000003">
    <property type="protein sequence ID" value="MEA1081617.1"/>
    <property type="molecule type" value="Genomic_DNA"/>
</dbReference>
<dbReference type="Gene3D" id="2.40.10.220">
    <property type="entry name" value="predicted glycosyltransferase like domains"/>
    <property type="match status" value="1"/>
</dbReference>
<feature type="domain" description="PilZ" evidence="1">
    <location>
        <begin position="6"/>
        <end position="94"/>
    </location>
</feature>
<evidence type="ECO:0000313" key="3">
    <source>
        <dbReference type="Proteomes" id="UP001305746"/>
    </source>
</evidence>
<gene>
    <name evidence="2" type="ORF">U5822_13130</name>
</gene>
<dbReference type="RefSeq" id="WP_322856069.1">
    <property type="nucleotide sequence ID" value="NZ_JAYDCJ010000003.1"/>
</dbReference>
<sequence>MRDYSEKRDFHRMQVNSEIEITNARGEVFTGVCRDLSATGMQLFVQQPVAIGEELKTMLRPTGEQIPPLETVCEVVRCEAEGDGYLLGTTINEVTQ</sequence>
<reference evidence="2 3" key="1">
    <citation type="submission" date="2023-12" db="EMBL/GenBank/DDBJ databases">
        <title>Marinobacter qingdaonensis sp. nov., isolated from the intertidal sediment of Qingdao, PR China.</title>
        <authorList>
            <person name="Li Y."/>
        </authorList>
    </citation>
    <scope>NUCLEOTIDE SEQUENCE [LARGE SCALE GENOMIC DNA]</scope>
    <source>
        <strain evidence="2 3">ASW11-75</strain>
    </source>
</reference>
<dbReference type="SUPFAM" id="SSF141371">
    <property type="entry name" value="PilZ domain-like"/>
    <property type="match status" value="1"/>
</dbReference>
<evidence type="ECO:0000313" key="2">
    <source>
        <dbReference type="EMBL" id="MEA1081617.1"/>
    </source>
</evidence>
<name>A0ABU5P110_9GAMM</name>
<dbReference type="Pfam" id="PF07238">
    <property type="entry name" value="PilZ"/>
    <property type="match status" value="1"/>
</dbReference>
<evidence type="ECO:0000259" key="1">
    <source>
        <dbReference type="Pfam" id="PF07238"/>
    </source>
</evidence>
<dbReference type="InterPro" id="IPR009875">
    <property type="entry name" value="PilZ_domain"/>
</dbReference>
<proteinExistence type="predicted"/>
<keyword evidence="3" id="KW-1185">Reference proteome</keyword>
<organism evidence="2 3">
    <name type="scientific">Marinobacter qingdaonensis</name>
    <dbReference type="NCBI Taxonomy" id="3108486"/>
    <lineage>
        <taxon>Bacteria</taxon>
        <taxon>Pseudomonadati</taxon>
        <taxon>Pseudomonadota</taxon>
        <taxon>Gammaproteobacteria</taxon>
        <taxon>Pseudomonadales</taxon>
        <taxon>Marinobacteraceae</taxon>
        <taxon>Marinobacter</taxon>
    </lineage>
</organism>
<comment type="caution">
    <text evidence="2">The sequence shown here is derived from an EMBL/GenBank/DDBJ whole genome shotgun (WGS) entry which is preliminary data.</text>
</comment>
<accession>A0ABU5P110</accession>
<protein>
    <submittedName>
        <fullName evidence="2">PilZ domain-containing protein</fullName>
    </submittedName>
</protein>